<evidence type="ECO:0000256" key="3">
    <source>
        <dbReference type="ARBA" id="ARBA00022723"/>
    </source>
</evidence>
<dbReference type="CDD" id="cd08662">
    <property type="entry name" value="M13"/>
    <property type="match status" value="1"/>
</dbReference>
<feature type="compositionally biased region" description="Low complexity" evidence="7">
    <location>
        <begin position="8"/>
        <end position="20"/>
    </location>
</feature>
<organism evidence="10 11">
    <name type="scientific">Stephanodiscus triporus</name>
    <dbReference type="NCBI Taxonomy" id="2934178"/>
    <lineage>
        <taxon>Eukaryota</taxon>
        <taxon>Sar</taxon>
        <taxon>Stramenopiles</taxon>
        <taxon>Ochrophyta</taxon>
        <taxon>Bacillariophyta</taxon>
        <taxon>Coscinodiscophyceae</taxon>
        <taxon>Thalassiosirophycidae</taxon>
        <taxon>Stephanodiscales</taxon>
        <taxon>Stephanodiscaceae</taxon>
        <taxon>Stephanodiscus</taxon>
    </lineage>
</organism>
<evidence type="ECO:0000259" key="8">
    <source>
        <dbReference type="Pfam" id="PF01431"/>
    </source>
</evidence>
<accession>A0ABD3QJW4</accession>
<dbReference type="AlphaFoldDB" id="A0ABD3QJW4"/>
<evidence type="ECO:0000256" key="2">
    <source>
        <dbReference type="ARBA" id="ARBA00022670"/>
    </source>
</evidence>
<feature type="domain" description="Peptidase M13 N-terminal" evidence="9">
    <location>
        <begin position="346"/>
        <end position="744"/>
    </location>
</feature>
<evidence type="ECO:0000256" key="4">
    <source>
        <dbReference type="ARBA" id="ARBA00022801"/>
    </source>
</evidence>
<evidence type="ECO:0000313" key="11">
    <source>
        <dbReference type="Proteomes" id="UP001530315"/>
    </source>
</evidence>
<evidence type="ECO:0000256" key="5">
    <source>
        <dbReference type="ARBA" id="ARBA00022833"/>
    </source>
</evidence>
<feature type="region of interest" description="Disordered" evidence="7">
    <location>
        <begin position="88"/>
        <end position="121"/>
    </location>
</feature>
<keyword evidence="2" id="KW-0645">Protease</keyword>
<feature type="region of interest" description="Disordered" evidence="7">
    <location>
        <begin position="1"/>
        <end position="70"/>
    </location>
</feature>
<keyword evidence="5" id="KW-0862">Zinc</keyword>
<comment type="caution">
    <text evidence="10">The sequence shown here is derived from an EMBL/GenBank/DDBJ whole genome shotgun (WGS) entry which is preliminary data.</text>
</comment>
<evidence type="ECO:0008006" key="12">
    <source>
        <dbReference type="Google" id="ProtNLM"/>
    </source>
</evidence>
<dbReference type="PANTHER" id="PTHR11733:SF167">
    <property type="entry name" value="FI17812P1-RELATED"/>
    <property type="match status" value="1"/>
</dbReference>
<dbReference type="Gene3D" id="1.10.1380.10">
    <property type="entry name" value="Neutral endopeptidase , domain2"/>
    <property type="match status" value="1"/>
</dbReference>
<dbReference type="PRINTS" id="PR00786">
    <property type="entry name" value="NEPRILYSIN"/>
</dbReference>
<keyword evidence="6" id="KW-0482">Metalloprotease</keyword>
<evidence type="ECO:0000256" key="6">
    <source>
        <dbReference type="ARBA" id="ARBA00023049"/>
    </source>
</evidence>
<feature type="compositionally biased region" description="Gly residues" evidence="7">
    <location>
        <begin position="270"/>
        <end position="279"/>
    </location>
</feature>
<dbReference type="GO" id="GO:0006508">
    <property type="term" value="P:proteolysis"/>
    <property type="evidence" value="ECO:0007669"/>
    <property type="project" value="UniProtKB-KW"/>
</dbReference>
<protein>
    <recommendedName>
        <fullName evidence="12">Peptidase M13 N-terminal domain-containing protein</fullName>
    </recommendedName>
</protein>
<dbReference type="InterPro" id="IPR042089">
    <property type="entry name" value="Peptidase_M13_dom_2"/>
</dbReference>
<dbReference type="Pfam" id="PF05649">
    <property type="entry name" value="Peptidase_M13_N"/>
    <property type="match status" value="1"/>
</dbReference>
<feature type="compositionally biased region" description="Low complexity" evidence="7">
    <location>
        <begin position="39"/>
        <end position="48"/>
    </location>
</feature>
<evidence type="ECO:0000313" key="10">
    <source>
        <dbReference type="EMBL" id="KAL3800525.1"/>
    </source>
</evidence>
<feature type="domain" description="Peptidase M13 C-terminal" evidence="8">
    <location>
        <begin position="916"/>
        <end position="973"/>
    </location>
</feature>
<feature type="region of interest" description="Disordered" evidence="7">
    <location>
        <begin position="260"/>
        <end position="279"/>
    </location>
</feature>
<reference evidence="10 11" key="1">
    <citation type="submission" date="2024-10" db="EMBL/GenBank/DDBJ databases">
        <title>Updated reference genomes for cyclostephanoid diatoms.</title>
        <authorList>
            <person name="Roberts W.R."/>
            <person name="Alverson A.J."/>
        </authorList>
    </citation>
    <scope>NUCLEOTIDE SEQUENCE [LARGE SCALE GENOMIC DNA]</scope>
    <source>
        <strain evidence="10 11">AJA276-08</strain>
    </source>
</reference>
<name>A0ABD3QJW4_9STRA</name>
<keyword evidence="3" id="KW-0479">Metal-binding</keyword>
<evidence type="ECO:0000256" key="7">
    <source>
        <dbReference type="SAM" id="MobiDB-lite"/>
    </source>
</evidence>
<feature type="domain" description="Peptidase M13 C-terminal" evidence="8">
    <location>
        <begin position="826"/>
        <end position="868"/>
    </location>
</feature>
<dbReference type="GO" id="GO:0046872">
    <property type="term" value="F:metal ion binding"/>
    <property type="evidence" value="ECO:0007669"/>
    <property type="project" value="UniProtKB-KW"/>
</dbReference>
<keyword evidence="4" id="KW-0378">Hydrolase</keyword>
<dbReference type="InterPro" id="IPR018497">
    <property type="entry name" value="Peptidase_M13_C"/>
</dbReference>
<keyword evidence="11" id="KW-1185">Reference proteome</keyword>
<dbReference type="PROSITE" id="PS51885">
    <property type="entry name" value="NEPRILYSIN"/>
    <property type="match status" value="1"/>
</dbReference>
<dbReference type="Gene3D" id="3.60.130.30">
    <property type="match status" value="1"/>
</dbReference>
<evidence type="ECO:0000256" key="1">
    <source>
        <dbReference type="ARBA" id="ARBA00001947"/>
    </source>
</evidence>
<dbReference type="Proteomes" id="UP001530315">
    <property type="component" value="Unassembled WGS sequence"/>
</dbReference>
<gene>
    <name evidence="10" type="ORF">ACHAW5_009035</name>
</gene>
<dbReference type="InterPro" id="IPR000718">
    <property type="entry name" value="Peptidase_M13"/>
</dbReference>
<dbReference type="EMBL" id="JALLAZ020000214">
    <property type="protein sequence ID" value="KAL3800525.1"/>
    <property type="molecule type" value="Genomic_DNA"/>
</dbReference>
<comment type="cofactor">
    <cofactor evidence="1">
        <name>Zn(2+)</name>
        <dbReference type="ChEBI" id="CHEBI:29105"/>
    </cofactor>
</comment>
<sequence>MGKKRRAPPTAAAAAAATGRKGAKRRLESNDAKGEAKRTTTTTTTTTTNDDDDPRPPPSSSGIRISRSDHDSTLVLLQSLDWDMAKNTSRRNVIREDDPSTPRTAGGGRTKKKKKNDDGRRPYCMSFVFGRNMKDPHGGMSYWSTRYPNEYAALRELISAYVPNFAYTHITVNKNLRCKRHTDGGNAGPSYIAGFGNYRGGGLVIEPPGGGAPRTVHDLRGKFVTFDGRTQPHETLAFEGDRYTLVYYTSDMMIVSSAMSGEGEGEGEEGGGGGGDGGGTIPSTAGVSSDLVAKFDEIRAVENRKTIWQEATGDFFAKLCQTCETRPIEEAGAGLSRANMDFDVHPRDDFFLYSNGNWMRNNPIPSGYPSWNSFMALRLKSQEDCKTILSELEDKLGGDDVDDVLTDEEGKVALFYRAAMDEAAIDALGTTPMLPLLELCEEAAACRDDKLAYASRLGRMALLYGVTSFFSVGAGPDKKDSDRSIAQVSQGGIRLPDRDYYFDEDKEEQRAAYKKTMALMLTLLTDPVAIEPSDEAIDAADRVYELEKSLAEAHMTKTENRDPHDTYNKLTMEELIRNGDDAFDFGSYFTAATGKTVEEIGDINLRNKKALERVAEVASTADANTLHAYFRWMAASSCAPYLSTPFVNAHFDFFEKTLQGTQEIKERWKRSMEFTENALGEALGKLYCAKFFDETSKERALAIVEQVRLALENRLKEVEWMKSEQTRANALKKMEKFGVKIGYPDKWLDYSTLSIEETDDFLTMVFKSREFANKEEAKEINAPTDKLKWLMTPQTVNAYYHVCVRSFWMFDFSHTKSHPLSVDLSFSKPNLNEIVFPAAILQHPFFDKDADDAVNFGSMGAVIGHEMTVIVFIMVLTTKAESLTTQVHQLITSSFLLYLCDAVILIFCLYSRSIHEGNMVDWWTEEDGKEYEARVEVMVEQASKFEVHGQTVKGKLTSGENIADLGGLRLALR</sequence>
<dbReference type="PANTHER" id="PTHR11733">
    <property type="entry name" value="ZINC METALLOPROTEASE FAMILY M13 NEPRILYSIN-RELATED"/>
    <property type="match status" value="1"/>
</dbReference>
<feature type="compositionally biased region" description="Basic and acidic residues" evidence="7">
    <location>
        <begin position="25"/>
        <end position="38"/>
    </location>
</feature>
<proteinExistence type="predicted"/>
<dbReference type="InterPro" id="IPR008753">
    <property type="entry name" value="Peptidase_M13_N"/>
</dbReference>
<evidence type="ECO:0000259" key="9">
    <source>
        <dbReference type="Pfam" id="PF05649"/>
    </source>
</evidence>
<dbReference type="GO" id="GO:0008237">
    <property type="term" value="F:metallopeptidase activity"/>
    <property type="evidence" value="ECO:0007669"/>
    <property type="project" value="UniProtKB-KW"/>
</dbReference>
<dbReference type="SUPFAM" id="SSF55486">
    <property type="entry name" value="Metalloproteases ('zincins'), catalytic domain"/>
    <property type="match status" value="2"/>
</dbReference>
<dbReference type="Pfam" id="PF01431">
    <property type="entry name" value="Peptidase_M13"/>
    <property type="match status" value="2"/>
</dbReference>